<proteinExistence type="inferred from homology"/>
<dbReference type="GO" id="GO:0005886">
    <property type="term" value="C:plasma membrane"/>
    <property type="evidence" value="ECO:0007669"/>
    <property type="project" value="UniProtKB-SubCell"/>
</dbReference>
<evidence type="ECO:0000256" key="3">
    <source>
        <dbReference type="ARBA" id="ARBA00022679"/>
    </source>
</evidence>
<keyword evidence="9" id="KW-1185">Reference proteome</keyword>
<keyword evidence="3 7" id="KW-0808">Transferase</keyword>
<comment type="catalytic activity">
    <reaction evidence="7">
        <text>L-cysteinyl-[prolipoprotein] + a 1,2-diacyl-sn-glycero-3-phospho-(1'-sn-glycerol) = an S-1,2-diacyl-sn-glyceryl-L-cysteinyl-[prolipoprotein] + sn-glycerol 1-phosphate + H(+)</text>
        <dbReference type="Rhea" id="RHEA:56712"/>
        <dbReference type="Rhea" id="RHEA-COMP:14679"/>
        <dbReference type="Rhea" id="RHEA-COMP:14680"/>
        <dbReference type="ChEBI" id="CHEBI:15378"/>
        <dbReference type="ChEBI" id="CHEBI:29950"/>
        <dbReference type="ChEBI" id="CHEBI:57685"/>
        <dbReference type="ChEBI" id="CHEBI:64716"/>
        <dbReference type="ChEBI" id="CHEBI:140658"/>
        <dbReference type="EC" id="2.5.1.145"/>
    </reaction>
</comment>
<gene>
    <name evidence="7 8" type="primary">lgt</name>
    <name evidence="8" type="ORF">ERCIPSTX3056_014</name>
</gene>
<name>A0A451DIR4_9GAMM</name>
<dbReference type="UniPathway" id="UPA00664"/>
<dbReference type="RefSeq" id="WP_072665946.1">
    <property type="nucleotide sequence ID" value="NZ_LR217725.1"/>
</dbReference>
<comment type="function">
    <text evidence="7">Catalyzes the transfer of the diacylglyceryl group from phosphatidylglycerol to the sulfhydryl group of the N-terminal cysteine of a prolipoprotein, the first step in the formation of mature lipoproteins.</text>
</comment>
<accession>A0A451DIR4</accession>
<dbReference type="HAMAP" id="MF_01147">
    <property type="entry name" value="Lgt"/>
    <property type="match status" value="1"/>
</dbReference>
<feature type="binding site" evidence="7">
    <location>
        <position position="143"/>
    </location>
    <ligand>
        <name>a 1,2-diacyl-sn-glycero-3-phospho-(1'-sn-glycerol)</name>
        <dbReference type="ChEBI" id="CHEBI:64716"/>
    </ligand>
</feature>
<keyword evidence="5 7" id="KW-1133">Transmembrane helix</keyword>
<dbReference type="PROSITE" id="PS01311">
    <property type="entry name" value="LGT"/>
    <property type="match status" value="1"/>
</dbReference>
<feature type="transmembrane region" description="Helical" evidence="7">
    <location>
        <begin position="255"/>
        <end position="281"/>
    </location>
</feature>
<feature type="transmembrane region" description="Helical" evidence="7">
    <location>
        <begin position="61"/>
        <end position="83"/>
    </location>
</feature>
<evidence type="ECO:0000256" key="2">
    <source>
        <dbReference type="ARBA" id="ARBA00022475"/>
    </source>
</evidence>
<evidence type="ECO:0000256" key="7">
    <source>
        <dbReference type="HAMAP-Rule" id="MF_01147"/>
    </source>
</evidence>
<dbReference type="EC" id="2.5.1.145" evidence="7"/>
<comment type="subcellular location">
    <subcellularLocation>
        <location evidence="7">Cell membrane</location>
        <topology evidence="7">Multi-pass membrane protein</topology>
    </subcellularLocation>
</comment>
<protein>
    <recommendedName>
        <fullName evidence="7">Phosphatidylglycerol--prolipoprotein diacylglyceryl transferase</fullName>
        <ecNumber evidence="7">2.5.1.145</ecNumber>
    </recommendedName>
</protein>
<evidence type="ECO:0000256" key="5">
    <source>
        <dbReference type="ARBA" id="ARBA00022989"/>
    </source>
</evidence>
<dbReference type="AlphaFoldDB" id="A0A451DIR4"/>
<dbReference type="GO" id="GO:0008961">
    <property type="term" value="F:phosphatidylglycerol-prolipoprotein diacylglyceryl transferase activity"/>
    <property type="evidence" value="ECO:0007669"/>
    <property type="project" value="UniProtKB-UniRule"/>
</dbReference>
<comment type="similarity">
    <text evidence="1 7">Belongs to the Lgt family.</text>
</comment>
<feature type="transmembrane region" description="Helical" evidence="7">
    <location>
        <begin position="225"/>
        <end position="243"/>
    </location>
</feature>
<evidence type="ECO:0000256" key="4">
    <source>
        <dbReference type="ARBA" id="ARBA00022692"/>
    </source>
</evidence>
<dbReference type="OrthoDB" id="871140at2"/>
<dbReference type="PANTHER" id="PTHR30589:SF0">
    <property type="entry name" value="PHOSPHATIDYLGLYCEROL--PROLIPOPROTEIN DIACYLGLYCERYL TRANSFERASE"/>
    <property type="match status" value="1"/>
</dbReference>
<evidence type="ECO:0000313" key="9">
    <source>
        <dbReference type="Proteomes" id="UP000294462"/>
    </source>
</evidence>
<sequence>MNNPYLVFPDFDPVIIALGPVSLHWYGLMYVISFTLVRFIAFRRVTQYKNFLLKKNIDDLLYIGFFGVLIGGRLGYMLFYNLPILLSDPISILKIWHGGMSFHGGLIGVIIGMWIFSNRTRRHFFQVSDFIAPLIPLGLGAGRLGNYINGELWGRVSPDLPWAMLFSGSYNEDIKIAATHPEWQKLILNYGVLPRHPSQLYEAILEGLLLFLILNLFIFTRSRPLGAVSGLFLIGYSVSRIIVELFREPDPQLGLFYGISMGQVLSMPMTIAGILIMIWAYRYHRITTDDH</sequence>
<evidence type="ECO:0000256" key="1">
    <source>
        <dbReference type="ARBA" id="ARBA00007150"/>
    </source>
</evidence>
<dbReference type="KEGG" id="ehd:ERCIPSTX3056_014"/>
<reference evidence="8 9" key="1">
    <citation type="submission" date="2019-02" db="EMBL/GenBank/DDBJ databases">
        <authorList>
            <person name="Manzano-Marin A."/>
            <person name="Manzano-Marin A."/>
        </authorList>
    </citation>
    <scope>NUCLEOTIDE SEQUENCE [LARGE SCALE GENOMIC DNA]</scope>
    <source>
        <strain evidence="8 9">ErCipseudotaxifoliae</strain>
    </source>
</reference>
<feature type="transmembrane region" description="Helical" evidence="7">
    <location>
        <begin position="95"/>
        <end position="116"/>
    </location>
</feature>
<dbReference type="Pfam" id="PF01790">
    <property type="entry name" value="LGT"/>
    <property type="match status" value="1"/>
</dbReference>
<keyword evidence="8" id="KW-0328">Glycosyltransferase</keyword>
<evidence type="ECO:0000256" key="6">
    <source>
        <dbReference type="ARBA" id="ARBA00023136"/>
    </source>
</evidence>
<dbReference type="PANTHER" id="PTHR30589">
    <property type="entry name" value="PROLIPOPROTEIN DIACYLGLYCERYL TRANSFERASE"/>
    <property type="match status" value="1"/>
</dbReference>
<organism evidence="8 9">
    <name type="scientific">Candidatus Erwinia haradaeae</name>
    <dbReference type="NCBI Taxonomy" id="1922217"/>
    <lineage>
        <taxon>Bacteria</taxon>
        <taxon>Pseudomonadati</taxon>
        <taxon>Pseudomonadota</taxon>
        <taxon>Gammaproteobacteria</taxon>
        <taxon>Enterobacterales</taxon>
        <taxon>Erwiniaceae</taxon>
        <taxon>Erwinia</taxon>
    </lineage>
</organism>
<comment type="pathway">
    <text evidence="7">Protein modification; lipoprotein biosynthesis (diacylglyceryl transfer).</text>
</comment>
<dbReference type="EMBL" id="LR217725">
    <property type="protein sequence ID" value="VFP86556.1"/>
    <property type="molecule type" value="Genomic_DNA"/>
</dbReference>
<feature type="transmembrane region" description="Helical" evidence="7">
    <location>
        <begin position="23"/>
        <end position="41"/>
    </location>
</feature>
<dbReference type="NCBIfam" id="TIGR00544">
    <property type="entry name" value="lgt"/>
    <property type="match status" value="1"/>
</dbReference>
<dbReference type="Proteomes" id="UP000294462">
    <property type="component" value="Chromosome"/>
</dbReference>
<feature type="transmembrane region" description="Helical" evidence="7">
    <location>
        <begin position="200"/>
        <end position="219"/>
    </location>
</feature>
<keyword evidence="4 7" id="KW-0812">Transmembrane</keyword>
<keyword evidence="6 7" id="KW-0472">Membrane</keyword>
<dbReference type="InterPro" id="IPR001640">
    <property type="entry name" value="Lgt"/>
</dbReference>
<dbReference type="GO" id="GO:0042158">
    <property type="term" value="P:lipoprotein biosynthetic process"/>
    <property type="evidence" value="ECO:0007669"/>
    <property type="project" value="UniProtKB-UniRule"/>
</dbReference>
<keyword evidence="8" id="KW-0449">Lipoprotein</keyword>
<evidence type="ECO:0000313" key="8">
    <source>
        <dbReference type="EMBL" id="VFP86556.1"/>
    </source>
</evidence>
<keyword evidence="2 7" id="KW-1003">Cell membrane</keyword>